<dbReference type="SMART" id="SM00342">
    <property type="entry name" value="HTH_ARAC"/>
    <property type="match status" value="1"/>
</dbReference>
<dbReference type="InterPro" id="IPR009057">
    <property type="entry name" value="Homeodomain-like_sf"/>
</dbReference>
<dbReference type="InterPro" id="IPR020449">
    <property type="entry name" value="Tscrpt_reg_AraC-type_HTH"/>
</dbReference>
<protein>
    <submittedName>
        <fullName evidence="5">AraC family transcriptional regulator</fullName>
    </submittedName>
</protein>
<evidence type="ECO:0000313" key="5">
    <source>
        <dbReference type="EMBL" id="MEC0227007.1"/>
    </source>
</evidence>
<name>A0ABU6G146_9BACL</name>
<evidence type="ECO:0000313" key="6">
    <source>
        <dbReference type="Proteomes" id="UP001338137"/>
    </source>
</evidence>
<feature type="domain" description="HTH araC/xylS-type" evidence="4">
    <location>
        <begin position="164"/>
        <end position="262"/>
    </location>
</feature>
<keyword evidence="3" id="KW-0804">Transcription</keyword>
<evidence type="ECO:0000256" key="3">
    <source>
        <dbReference type="ARBA" id="ARBA00023163"/>
    </source>
</evidence>
<dbReference type="PROSITE" id="PS00041">
    <property type="entry name" value="HTH_ARAC_FAMILY_1"/>
    <property type="match status" value="1"/>
</dbReference>
<dbReference type="PROSITE" id="PS01124">
    <property type="entry name" value="HTH_ARAC_FAMILY_2"/>
    <property type="match status" value="1"/>
</dbReference>
<dbReference type="InterPro" id="IPR037923">
    <property type="entry name" value="HTH-like"/>
</dbReference>
<comment type="caution">
    <text evidence="5">The sequence shown here is derived from an EMBL/GenBank/DDBJ whole genome shotgun (WGS) entry which is preliminary data.</text>
</comment>
<dbReference type="InterPro" id="IPR018060">
    <property type="entry name" value="HTH_AraC"/>
</dbReference>
<keyword evidence="2" id="KW-0238">DNA-binding</keyword>
<dbReference type="RefSeq" id="WP_326071350.1">
    <property type="nucleotide sequence ID" value="NZ_JARLKY010000015.1"/>
</dbReference>
<reference evidence="5 6" key="1">
    <citation type="submission" date="2023-03" db="EMBL/GenBank/DDBJ databases">
        <title>Bacillus Genome Sequencing.</title>
        <authorList>
            <person name="Dunlap C."/>
        </authorList>
    </citation>
    <scope>NUCLEOTIDE SEQUENCE [LARGE SCALE GENOMIC DNA]</scope>
    <source>
        <strain evidence="5 6">BD-533</strain>
    </source>
</reference>
<dbReference type="Gene3D" id="1.10.10.60">
    <property type="entry name" value="Homeodomain-like"/>
    <property type="match status" value="1"/>
</dbReference>
<dbReference type="Pfam" id="PF12833">
    <property type="entry name" value="HTH_18"/>
    <property type="match status" value="1"/>
</dbReference>
<gene>
    <name evidence="5" type="ORF">P4I72_07720</name>
</gene>
<dbReference type="PANTHER" id="PTHR43280">
    <property type="entry name" value="ARAC-FAMILY TRANSCRIPTIONAL REGULATOR"/>
    <property type="match status" value="1"/>
</dbReference>
<dbReference type="SUPFAM" id="SSF51215">
    <property type="entry name" value="Regulatory protein AraC"/>
    <property type="match status" value="1"/>
</dbReference>
<dbReference type="Proteomes" id="UP001338137">
    <property type="component" value="Unassembled WGS sequence"/>
</dbReference>
<dbReference type="EMBL" id="JARLKY010000015">
    <property type="protein sequence ID" value="MEC0227007.1"/>
    <property type="molecule type" value="Genomic_DNA"/>
</dbReference>
<organism evidence="5 6">
    <name type="scientific">Paenibacillus alba</name>
    <dbReference type="NCBI Taxonomy" id="1197127"/>
    <lineage>
        <taxon>Bacteria</taxon>
        <taxon>Bacillati</taxon>
        <taxon>Bacillota</taxon>
        <taxon>Bacilli</taxon>
        <taxon>Bacillales</taxon>
        <taxon>Paenibacillaceae</taxon>
        <taxon>Paenibacillus</taxon>
    </lineage>
</organism>
<proteinExistence type="predicted"/>
<keyword evidence="1" id="KW-0805">Transcription regulation</keyword>
<evidence type="ECO:0000256" key="2">
    <source>
        <dbReference type="ARBA" id="ARBA00023125"/>
    </source>
</evidence>
<dbReference type="PRINTS" id="PR00032">
    <property type="entry name" value="HTHARAC"/>
</dbReference>
<dbReference type="PANTHER" id="PTHR43280:SF2">
    <property type="entry name" value="HTH-TYPE TRANSCRIPTIONAL REGULATOR EXSA"/>
    <property type="match status" value="1"/>
</dbReference>
<dbReference type="SUPFAM" id="SSF46689">
    <property type="entry name" value="Homeodomain-like"/>
    <property type="match status" value="1"/>
</dbReference>
<keyword evidence="6" id="KW-1185">Reference proteome</keyword>
<dbReference type="InterPro" id="IPR018062">
    <property type="entry name" value="HTH_AraC-typ_CS"/>
</dbReference>
<evidence type="ECO:0000259" key="4">
    <source>
        <dbReference type="PROSITE" id="PS01124"/>
    </source>
</evidence>
<accession>A0ABU6G146</accession>
<evidence type="ECO:0000256" key="1">
    <source>
        <dbReference type="ARBA" id="ARBA00023015"/>
    </source>
</evidence>
<sequence>MESELITCGYSFHMEPFNASNKSGLNHYLFRLQSEGTCEAFVDGKFKRIEAGHLLLFQPGDPYELRIEHDSAQPDHKIASGDYYLFCRGTWIDAWWKRSKKQSCTRLDLDARLISLWRQLILEKRRMEEENNELSGYLLQALCLYVERAATETVSLQGRPFTGTRMKRFIEAHATATFKVDDVANHVDLSVSRAVHLFKECFGKTMIQYSLEVRLSIAVERMHDRSLSLEQIALSCGFGSYAYFHRAFKQRFGTSPKLFRQKSP</sequence>